<reference evidence="1 2" key="1">
    <citation type="submission" date="2018-07" db="EMBL/GenBank/DDBJ databases">
        <title>Comparative genomes isolates from brazilian mangrove.</title>
        <authorList>
            <person name="De Araujo J.E."/>
            <person name="Taketani R.G."/>
            <person name="Silva M.C.P."/>
            <person name="Lourenco M.V."/>
            <person name="Oliveira V.M."/>
            <person name="Andreote F.D."/>
        </authorList>
    </citation>
    <scope>NUCLEOTIDE SEQUENCE [LARGE SCALE GENOMIC DNA]</scope>
    <source>
        <strain evidence="1 2">HEX PRIS-MGV</strain>
    </source>
</reference>
<comment type="caution">
    <text evidence="1">The sequence shown here is derived from an EMBL/GenBank/DDBJ whole genome shotgun (WGS) entry which is preliminary data.</text>
</comment>
<dbReference type="RefSeq" id="WP_114370828.1">
    <property type="nucleotide sequence ID" value="NZ_QPEX01000038.1"/>
</dbReference>
<dbReference type="OrthoDB" id="284452at2"/>
<accession>A0A368KMQ8</accession>
<gene>
    <name evidence="1" type="ORF">DTL42_18725</name>
</gene>
<dbReference type="EMBL" id="QPEX01000038">
    <property type="protein sequence ID" value="RCS43532.1"/>
    <property type="molecule type" value="Genomic_DNA"/>
</dbReference>
<evidence type="ECO:0000313" key="1">
    <source>
        <dbReference type="EMBL" id="RCS43532.1"/>
    </source>
</evidence>
<sequence>MITSNQEAFEFLYDRWGLVSVQVMISAVSAYGADTGSVQVLTLLSGTSETFSHEEEKALVQAMRYVEEKLPKWQEQRVVAMPDGQTLTIDGALVADD</sequence>
<protein>
    <submittedName>
        <fullName evidence="1">Uncharacterized protein</fullName>
    </submittedName>
</protein>
<evidence type="ECO:0000313" key="2">
    <source>
        <dbReference type="Proteomes" id="UP000253562"/>
    </source>
</evidence>
<proteinExistence type="predicted"/>
<dbReference type="AlphaFoldDB" id="A0A368KMQ8"/>
<dbReference type="Proteomes" id="UP000253562">
    <property type="component" value="Unassembled WGS sequence"/>
</dbReference>
<organism evidence="1 2">
    <name type="scientific">Bremerella cremea</name>
    <dbReference type="NCBI Taxonomy" id="1031537"/>
    <lineage>
        <taxon>Bacteria</taxon>
        <taxon>Pseudomonadati</taxon>
        <taxon>Planctomycetota</taxon>
        <taxon>Planctomycetia</taxon>
        <taxon>Pirellulales</taxon>
        <taxon>Pirellulaceae</taxon>
        <taxon>Bremerella</taxon>
    </lineage>
</organism>
<name>A0A368KMQ8_9BACT</name>